<feature type="transmembrane region" description="Helical" evidence="7">
    <location>
        <begin position="276"/>
        <end position="298"/>
    </location>
</feature>
<dbReference type="PROSITE" id="PS50850">
    <property type="entry name" value="MFS"/>
    <property type="match status" value="1"/>
</dbReference>
<feature type="transmembrane region" description="Helical" evidence="7">
    <location>
        <begin position="59"/>
        <end position="77"/>
    </location>
</feature>
<evidence type="ECO:0000256" key="5">
    <source>
        <dbReference type="ARBA" id="ARBA00022989"/>
    </source>
</evidence>
<keyword evidence="3" id="KW-1003">Cell membrane</keyword>
<keyword evidence="10" id="KW-1185">Reference proteome</keyword>
<accession>A0ABV3QX60</accession>
<evidence type="ECO:0000256" key="1">
    <source>
        <dbReference type="ARBA" id="ARBA00004651"/>
    </source>
</evidence>
<feature type="domain" description="Major facilitator superfamily (MFS) profile" evidence="8">
    <location>
        <begin position="23"/>
        <end position="510"/>
    </location>
</feature>
<dbReference type="Gene3D" id="1.20.1720.10">
    <property type="entry name" value="Multidrug resistance protein D"/>
    <property type="match status" value="1"/>
</dbReference>
<dbReference type="Proteomes" id="UP001556196">
    <property type="component" value="Unassembled WGS sequence"/>
</dbReference>
<organism evidence="9 10">
    <name type="scientific">Mesorhizobium marinum</name>
    <dbReference type="NCBI Taxonomy" id="3228790"/>
    <lineage>
        <taxon>Bacteria</taxon>
        <taxon>Pseudomonadati</taxon>
        <taxon>Pseudomonadota</taxon>
        <taxon>Alphaproteobacteria</taxon>
        <taxon>Hyphomicrobiales</taxon>
        <taxon>Phyllobacteriaceae</taxon>
        <taxon>Mesorhizobium</taxon>
    </lineage>
</organism>
<keyword evidence="6 7" id="KW-0472">Membrane</keyword>
<dbReference type="InterPro" id="IPR020846">
    <property type="entry name" value="MFS_dom"/>
</dbReference>
<evidence type="ECO:0000256" key="4">
    <source>
        <dbReference type="ARBA" id="ARBA00022692"/>
    </source>
</evidence>
<comment type="subcellular location">
    <subcellularLocation>
        <location evidence="1">Cell membrane</location>
        <topology evidence="1">Multi-pass membrane protein</topology>
    </subcellularLocation>
</comment>
<evidence type="ECO:0000256" key="3">
    <source>
        <dbReference type="ARBA" id="ARBA00022475"/>
    </source>
</evidence>
<keyword evidence="2" id="KW-0813">Transport</keyword>
<gene>
    <name evidence="9" type="ORF">ABUE31_05965</name>
</gene>
<dbReference type="SUPFAM" id="SSF103473">
    <property type="entry name" value="MFS general substrate transporter"/>
    <property type="match status" value="1"/>
</dbReference>
<dbReference type="Gene3D" id="1.20.1250.20">
    <property type="entry name" value="MFS general substrate transporter like domains"/>
    <property type="match status" value="1"/>
</dbReference>
<feature type="transmembrane region" description="Helical" evidence="7">
    <location>
        <begin position="147"/>
        <end position="167"/>
    </location>
</feature>
<feature type="transmembrane region" description="Helical" evidence="7">
    <location>
        <begin position="173"/>
        <end position="197"/>
    </location>
</feature>
<feature type="transmembrane region" description="Helical" evidence="7">
    <location>
        <begin position="368"/>
        <end position="392"/>
    </location>
</feature>
<feature type="transmembrane region" description="Helical" evidence="7">
    <location>
        <begin position="209"/>
        <end position="228"/>
    </location>
</feature>
<feature type="transmembrane region" description="Helical" evidence="7">
    <location>
        <begin position="114"/>
        <end position="135"/>
    </location>
</feature>
<dbReference type="InterPro" id="IPR036259">
    <property type="entry name" value="MFS_trans_sf"/>
</dbReference>
<evidence type="ECO:0000256" key="6">
    <source>
        <dbReference type="ARBA" id="ARBA00023136"/>
    </source>
</evidence>
<evidence type="ECO:0000313" key="10">
    <source>
        <dbReference type="Proteomes" id="UP001556196"/>
    </source>
</evidence>
<reference evidence="9 10" key="1">
    <citation type="submission" date="2024-06" db="EMBL/GenBank/DDBJ databases">
        <authorList>
            <person name="Tuo L."/>
        </authorList>
    </citation>
    <scope>NUCLEOTIDE SEQUENCE [LARGE SCALE GENOMIC DNA]</scope>
    <source>
        <strain evidence="9 10">ZMM04-5</strain>
    </source>
</reference>
<name>A0ABV3QX60_9HYPH</name>
<evidence type="ECO:0000313" key="9">
    <source>
        <dbReference type="EMBL" id="MEW9805528.1"/>
    </source>
</evidence>
<dbReference type="RefSeq" id="WP_367722623.1">
    <property type="nucleotide sequence ID" value="NZ_JBFOCI010000002.1"/>
</dbReference>
<dbReference type="PANTHER" id="PTHR42718:SF47">
    <property type="entry name" value="METHYL VIOLOGEN RESISTANCE PROTEIN SMVA"/>
    <property type="match status" value="1"/>
</dbReference>
<feature type="transmembrane region" description="Helical" evidence="7">
    <location>
        <begin position="89"/>
        <end position="108"/>
    </location>
</feature>
<dbReference type="CDD" id="cd17321">
    <property type="entry name" value="MFS_MMR_MDR_like"/>
    <property type="match status" value="1"/>
</dbReference>
<comment type="caution">
    <text evidence="9">The sequence shown here is derived from an EMBL/GenBank/DDBJ whole genome shotgun (WGS) entry which is preliminary data.</text>
</comment>
<feature type="transmembrane region" description="Helical" evidence="7">
    <location>
        <begin position="413"/>
        <end position="437"/>
    </location>
</feature>
<feature type="transmembrane region" description="Helical" evidence="7">
    <location>
        <begin position="234"/>
        <end position="255"/>
    </location>
</feature>
<dbReference type="Pfam" id="PF07690">
    <property type="entry name" value="MFS_1"/>
    <property type="match status" value="1"/>
</dbReference>
<evidence type="ECO:0000256" key="2">
    <source>
        <dbReference type="ARBA" id="ARBA00022448"/>
    </source>
</evidence>
<keyword evidence="4 7" id="KW-0812">Transmembrane</keyword>
<feature type="transmembrane region" description="Helical" evidence="7">
    <location>
        <begin position="310"/>
        <end position="329"/>
    </location>
</feature>
<feature type="transmembrane region" description="Helical" evidence="7">
    <location>
        <begin position="341"/>
        <end position="362"/>
    </location>
</feature>
<feature type="transmembrane region" description="Helical" evidence="7">
    <location>
        <begin position="482"/>
        <end position="506"/>
    </location>
</feature>
<keyword evidence="5 7" id="KW-1133">Transmembrane helix</keyword>
<protein>
    <submittedName>
        <fullName evidence="9">MFS transporter</fullName>
    </submittedName>
</protein>
<dbReference type="PANTHER" id="PTHR42718">
    <property type="entry name" value="MAJOR FACILITATOR SUPERFAMILY MULTIDRUG TRANSPORTER MFSC"/>
    <property type="match status" value="1"/>
</dbReference>
<dbReference type="EMBL" id="JBFOCI010000002">
    <property type="protein sequence ID" value="MEW9805528.1"/>
    <property type="molecule type" value="Genomic_DNA"/>
</dbReference>
<evidence type="ECO:0000256" key="7">
    <source>
        <dbReference type="SAM" id="Phobius"/>
    </source>
</evidence>
<evidence type="ECO:0000259" key="8">
    <source>
        <dbReference type="PROSITE" id="PS50850"/>
    </source>
</evidence>
<sequence>MADTLDIADRDVPRKATRREWIGLGVIALPCLLYSMDLTVLNLAVPAITADLNPSATELLWIVDIYGFMIAGMLITMGTLGDRIGRRKLLMIGAFAFGLASIVAAFASSAGMLIVARALLGLSAATLAPSTLSLISNMFPDPKERTFAIGVWISSFSAGGAIGPVIGGVLLTWFWWGSVFLIAVPVMILLLAVAPSLLPEYRDENAGRIDLASAALSLAAVLATIYGIKHAASYAFDAEAVAAILAGLAIGIVFVRRQRRLAEPLIDLNVFRSLTFSASLGINVLGFFAAFGIFLLTAQYLQLVLGLSPLAAGLWSAPSSIGFIIGSLLAPKLLGSMRPAYVMAGGYAVTAASFLLMAQAASTGSLHLLVASYVVMSFGLAPIFTLSTDLIIGTVPPERAGTAAGLAETSSEFGGALGIAILGSIVTAIYASGMAAFDSGGLSSDVVAAVRETIGGAVAEAANVGGAAGDLLLAEAREAYAAAFRSVALVCAVVSLLAGLVALLVLGRVKPDAGADCDEKERSAKAAA</sequence>
<proteinExistence type="predicted"/>
<dbReference type="InterPro" id="IPR011701">
    <property type="entry name" value="MFS"/>
</dbReference>
<feature type="transmembrane region" description="Helical" evidence="7">
    <location>
        <begin position="21"/>
        <end position="47"/>
    </location>
</feature>